<feature type="compositionally biased region" description="Low complexity" evidence="1">
    <location>
        <begin position="384"/>
        <end position="395"/>
    </location>
</feature>
<evidence type="ECO:0008006" key="4">
    <source>
        <dbReference type="Google" id="ProtNLM"/>
    </source>
</evidence>
<proteinExistence type="predicted"/>
<dbReference type="AlphaFoldDB" id="A0A1Q9DI12"/>
<evidence type="ECO:0000313" key="3">
    <source>
        <dbReference type="Proteomes" id="UP000186817"/>
    </source>
</evidence>
<sequence>MLLIDSAGVQSPVSYCAQTGEGNEQSVDDALFDAKSTESFLFDMISRMASHMVFVVNSFTSLEQQYVEMLRRKYVARQVHKELIVVHNMLNVKEAEVAHQLFEKQVTTCYSGDQSTMGQLIFTAKKDKGPPVHHIGLCFEHSPAGDAFNDKNRQYLLQSLEHRELETEVILQDQLRDHLSELLKMFVSTEIPEQAAGSERALRIDFRAGSELPSAAEERMPKGYVCGGVFSLQLEDGAEPKMKTRGVISPLGELIGYDATFEPNVNVYEETTDAGVQRKILIECPGVAMADIELDDESLSAGFQLAITKRALIDEQAVRKVDGWPFRQQQGRWERAFLVELTDGKFEDPVMELRQDGILEITMKKKKQKKGIARLGYKSDRVDPAATPSESAASSWIPVSVQAQQQESPEQLGTAGV</sequence>
<evidence type="ECO:0000256" key="1">
    <source>
        <dbReference type="SAM" id="MobiDB-lite"/>
    </source>
</evidence>
<evidence type="ECO:0000313" key="2">
    <source>
        <dbReference type="EMBL" id="OLP94809.1"/>
    </source>
</evidence>
<gene>
    <name evidence="2" type="ORF">AK812_SmicGene23131</name>
</gene>
<dbReference type="OrthoDB" id="2135133at2759"/>
<dbReference type="PANTHER" id="PTHR34726">
    <property type="entry name" value="GBP DOMAIN-CONTAINING PROTEIN"/>
    <property type="match status" value="1"/>
</dbReference>
<organism evidence="2 3">
    <name type="scientific">Symbiodinium microadriaticum</name>
    <name type="common">Dinoflagellate</name>
    <name type="synonym">Zooxanthella microadriatica</name>
    <dbReference type="NCBI Taxonomy" id="2951"/>
    <lineage>
        <taxon>Eukaryota</taxon>
        <taxon>Sar</taxon>
        <taxon>Alveolata</taxon>
        <taxon>Dinophyceae</taxon>
        <taxon>Suessiales</taxon>
        <taxon>Symbiodiniaceae</taxon>
        <taxon>Symbiodinium</taxon>
    </lineage>
</organism>
<feature type="region of interest" description="Disordered" evidence="1">
    <location>
        <begin position="377"/>
        <end position="417"/>
    </location>
</feature>
<accession>A0A1Q9DI12</accession>
<feature type="compositionally biased region" description="Polar residues" evidence="1">
    <location>
        <begin position="401"/>
        <end position="411"/>
    </location>
</feature>
<keyword evidence="3" id="KW-1185">Reference proteome</keyword>
<dbReference type="PANTHER" id="PTHR34726:SF3">
    <property type="entry name" value="GUANYLATE-BINDING PROTEIN N-TERMINAL DOMAIN-CONTAINING PROTEIN-RELATED"/>
    <property type="match status" value="1"/>
</dbReference>
<comment type="caution">
    <text evidence="2">The sequence shown here is derived from an EMBL/GenBank/DDBJ whole genome shotgun (WGS) entry which is preliminary data.</text>
</comment>
<name>A0A1Q9DI12_SYMMI</name>
<protein>
    <recommendedName>
        <fullName evidence="4">SHSP domain-containing protein</fullName>
    </recommendedName>
</protein>
<dbReference type="EMBL" id="LSRX01000527">
    <property type="protein sequence ID" value="OLP94809.1"/>
    <property type="molecule type" value="Genomic_DNA"/>
</dbReference>
<dbReference type="Proteomes" id="UP000186817">
    <property type="component" value="Unassembled WGS sequence"/>
</dbReference>
<reference evidence="2 3" key="1">
    <citation type="submission" date="2016-02" db="EMBL/GenBank/DDBJ databases">
        <title>Genome analysis of coral dinoflagellate symbionts highlights evolutionary adaptations to a symbiotic lifestyle.</title>
        <authorList>
            <person name="Aranda M."/>
            <person name="Li Y."/>
            <person name="Liew Y.J."/>
            <person name="Baumgarten S."/>
            <person name="Simakov O."/>
            <person name="Wilson M."/>
            <person name="Piel J."/>
            <person name="Ashoor H."/>
            <person name="Bougouffa S."/>
            <person name="Bajic V.B."/>
            <person name="Ryu T."/>
            <person name="Ravasi T."/>
            <person name="Bayer T."/>
            <person name="Micklem G."/>
            <person name="Kim H."/>
            <person name="Bhak J."/>
            <person name="Lajeunesse T.C."/>
            <person name="Voolstra C.R."/>
        </authorList>
    </citation>
    <scope>NUCLEOTIDE SEQUENCE [LARGE SCALE GENOMIC DNA]</scope>
    <source>
        <strain evidence="2 3">CCMP2467</strain>
    </source>
</reference>